<evidence type="ECO:0000313" key="2">
    <source>
        <dbReference type="Proteomes" id="UP000014984"/>
    </source>
</evidence>
<dbReference type="EMBL" id="CP005074">
    <property type="protein sequence ID" value="AGR41100.1"/>
    <property type="molecule type" value="Genomic_DNA"/>
</dbReference>
<dbReference type="AlphaFoldDB" id="S5MGX6"/>
<reference evidence="1 2" key="1">
    <citation type="journal article" date="2013" name="Genome Biol. Evol.">
        <title>Comparison of metabolic capacities and inference of gene content evolution in mosquito-associated Spiroplasma diminutum and S. taiwanense.</title>
        <authorList>
            <person name="Lo W.S."/>
            <person name="Ku C."/>
            <person name="Chen L.L."/>
            <person name="Chang T.H."/>
            <person name="Kuo C.H."/>
        </authorList>
    </citation>
    <scope>NUCLEOTIDE SEQUENCE [LARGE SCALE GENOMIC DNA]</scope>
    <source>
        <strain evidence="1">CT-1</strain>
    </source>
</reference>
<accession>S5MGX6</accession>
<name>S5MGX6_9MOLU</name>
<gene>
    <name evidence="1" type="ORF">STAIW_v1c04540</name>
</gene>
<evidence type="ECO:0000313" key="1">
    <source>
        <dbReference type="EMBL" id="AGR41100.1"/>
    </source>
</evidence>
<protein>
    <submittedName>
        <fullName evidence="1">Uncharacterized protein</fullName>
    </submittedName>
</protein>
<dbReference type="STRING" id="1276220.STAIW_v1c04540"/>
<keyword evidence="2" id="KW-1185">Reference proteome</keyword>
<sequence>MSKFEKLKKVILDMWDEDELKEYEELCQDIENEVVFSYEENERHTQLEEKYSILSILKSEIKSIENKLEMEI</sequence>
<dbReference type="Proteomes" id="UP000014984">
    <property type="component" value="Chromosome"/>
</dbReference>
<dbReference type="RefSeq" id="WP_020834239.1">
    <property type="nucleotide sequence ID" value="NC_021846.1"/>
</dbReference>
<dbReference type="PATRIC" id="fig|1276220.3.peg.460"/>
<dbReference type="HOGENOM" id="CLU_2720339_0_0_14"/>
<proteinExistence type="predicted"/>
<organism evidence="1 2">
    <name type="scientific">Spiroplasma taiwanense CT-1</name>
    <dbReference type="NCBI Taxonomy" id="1276220"/>
    <lineage>
        <taxon>Bacteria</taxon>
        <taxon>Bacillati</taxon>
        <taxon>Mycoplasmatota</taxon>
        <taxon>Mollicutes</taxon>
        <taxon>Entomoplasmatales</taxon>
        <taxon>Spiroplasmataceae</taxon>
        <taxon>Spiroplasma</taxon>
    </lineage>
</organism>
<dbReference type="KEGG" id="stai:STAIW_v1c04540"/>